<name>A0A9P9JEN1_9HYPO</name>
<dbReference type="PANTHER" id="PTHR37783">
    <property type="entry name" value="MEMBRANE PROTEIN, PUTATIVE (AFU_ORTHOLOGUE AFUA_1G04315)-RELATED"/>
    <property type="match status" value="1"/>
</dbReference>
<keyword evidence="1" id="KW-0812">Transmembrane</keyword>
<dbReference type="EMBL" id="JAGMUU010000004">
    <property type="protein sequence ID" value="KAH7155343.1"/>
    <property type="molecule type" value="Genomic_DNA"/>
</dbReference>
<proteinExistence type="predicted"/>
<accession>A0A9P9JEN1</accession>
<keyword evidence="1" id="KW-0472">Membrane</keyword>
<dbReference type="PANTHER" id="PTHR37783:SF1">
    <property type="entry name" value="MEMBRANE PROTEIN, PUTATIVE (AFU_ORTHOLOGUE AFUA_1G04315)-RELATED"/>
    <property type="match status" value="1"/>
</dbReference>
<feature type="transmembrane region" description="Helical" evidence="1">
    <location>
        <begin position="150"/>
        <end position="174"/>
    </location>
</feature>
<dbReference type="OrthoDB" id="5553410at2759"/>
<dbReference type="InterPro" id="IPR019595">
    <property type="entry name" value="DUF2470"/>
</dbReference>
<dbReference type="AlphaFoldDB" id="A0A9P9JEN1"/>
<dbReference type="Proteomes" id="UP000717696">
    <property type="component" value="Unassembled WGS sequence"/>
</dbReference>
<organism evidence="3 4">
    <name type="scientific">Dactylonectria estremocensis</name>
    <dbReference type="NCBI Taxonomy" id="1079267"/>
    <lineage>
        <taxon>Eukaryota</taxon>
        <taxon>Fungi</taxon>
        <taxon>Dikarya</taxon>
        <taxon>Ascomycota</taxon>
        <taxon>Pezizomycotina</taxon>
        <taxon>Sordariomycetes</taxon>
        <taxon>Hypocreomycetidae</taxon>
        <taxon>Hypocreales</taxon>
        <taxon>Nectriaceae</taxon>
        <taxon>Dactylonectria</taxon>
    </lineage>
</organism>
<evidence type="ECO:0000256" key="1">
    <source>
        <dbReference type="SAM" id="Phobius"/>
    </source>
</evidence>
<protein>
    <recommendedName>
        <fullName evidence="2">DUF2470 domain-containing protein</fullName>
    </recommendedName>
</protein>
<evidence type="ECO:0000313" key="4">
    <source>
        <dbReference type="Proteomes" id="UP000717696"/>
    </source>
</evidence>
<sequence length="222" mass="24586">MDDAAGSAHKARIIKHMNADHTREMSYYLRHYAGASAGAAASPEMRDIDLRGMRIAGRAGREYSVPFDPPLAGWTEARARIVEMAQTAREALGLSDVVVTAYTRPRGFGLFVFGAVLFYFGCAASLPWVVPGSPAWPLLEAGFPGGPEGFVWTVRAIFWPVIGIHLLECCIFDARLTRHGVDRFSGQWWAWESNCFLEGFPSFQRFDAIVAKKTAEKNAKKQ</sequence>
<comment type="caution">
    <text evidence="3">The sequence shown here is derived from an EMBL/GenBank/DDBJ whole genome shotgun (WGS) entry which is preliminary data.</text>
</comment>
<dbReference type="Gene3D" id="3.20.180.10">
    <property type="entry name" value="PNP-oxidase-like"/>
    <property type="match status" value="1"/>
</dbReference>
<evidence type="ECO:0000259" key="2">
    <source>
        <dbReference type="Pfam" id="PF10615"/>
    </source>
</evidence>
<reference evidence="3" key="1">
    <citation type="journal article" date="2021" name="Nat. Commun.">
        <title>Genetic determinants of endophytism in the Arabidopsis root mycobiome.</title>
        <authorList>
            <person name="Mesny F."/>
            <person name="Miyauchi S."/>
            <person name="Thiergart T."/>
            <person name="Pickel B."/>
            <person name="Atanasova L."/>
            <person name="Karlsson M."/>
            <person name="Huettel B."/>
            <person name="Barry K.W."/>
            <person name="Haridas S."/>
            <person name="Chen C."/>
            <person name="Bauer D."/>
            <person name="Andreopoulos W."/>
            <person name="Pangilinan J."/>
            <person name="LaButti K."/>
            <person name="Riley R."/>
            <person name="Lipzen A."/>
            <person name="Clum A."/>
            <person name="Drula E."/>
            <person name="Henrissat B."/>
            <person name="Kohler A."/>
            <person name="Grigoriev I.V."/>
            <person name="Martin F.M."/>
            <person name="Hacquard S."/>
        </authorList>
    </citation>
    <scope>NUCLEOTIDE SEQUENCE</scope>
    <source>
        <strain evidence="3">MPI-CAGE-AT-0021</strain>
    </source>
</reference>
<feature type="domain" description="DUF2470" evidence="2">
    <location>
        <begin position="10"/>
        <end position="84"/>
    </location>
</feature>
<evidence type="ECO:0000313" key="3">
    <source>
        <dbReference type="EMBL" id="KAH7155343.1"/>
    </source>
</evidence>
<gene>
    <name evidence="3" type="ORF">B0J13DRAFT_223731</name>
</gene>
<keyword evidence="1" id="KW-1133">Transmembrane helix</keyword>
<dbReference type="Pfam" id="PF10615">
    <property type="entry name" value="DUF2470"/>
    <property type="match status" value="1"/>
</dbReference>
<feature type="transmembrane region" description="Helical" evidence="1">
    <location>
        <begin position="108"/>
        <end position="130"/>
    </location>
</feature>
<dbReference type="SUPFAM" id="SSF50475">
    <property type="entry name" value="FMN-binding split barrel"/>
    <property type="match status" value="1"/>
</dbReference>
<keyword evidence="4" id="KW-1185">Reference proteome</keyword>
<dbReference type="InterPro" id="IPR037119">
    <property type="entry name" value="Haem_oxidase_HugZ-like_sf"/>
</dbReference>